<dbReference type="Gene3D" id="1.10.287.470">
    <property type="entry name" value="Helix hairpin bin"/>
    <property type="match status" value="1"/>
</dbReference>
<dbReference type="Gene3D" id="2.40.30.170">
    <property type="match status" value="1"/>
</dbReference>
<dbReference type="InterPro" id="IPR059052">
    <property type="entry name" value="HH_YbhG-like"/>
</dbReference>
<sequence>MEKKRIVTIIIAAIVLLGVGYGGYSYYETKVEQANASTLTLHGNVDVREVDVAFRQSDRIDKIYVTEGDTVKAGQLLAELDSTELKLSISKDKSQIAAQQATVSKLLNGTRSEEIEQAQANVDSARATANQAQTSYARLQSLYDQDAISAQQRDDAQATADAAQAKLAYAEKVLQEAAAGSRQEDIAQAEATLQYYKDELARQEYVLSNYQLVAPSDGVIRSRLLEVGDMASTTRPVFKLSLNDKKWARVYVKETDLPKIFEGQEAKIYLDGRTEPIIGQIGYISGTAEFTPKTVQTDELRTSLVYEVRVYADDPDNVLRLGMPTTVKIAL</sequence>
<evidence type="ECO:0000313" key="5">
    <source>
        <dbReference type="Proteomes" id="UP001272515"/>
    </source>
</evidence>
<dbReference type="PANTHER" id="PTHR32347:SF29">
    <property type="entry name" value="UPF0194 MEMBRANE PROTEIN YBHG"/>
    <property type="match status" value="1"/>
</dbReference>
<evidence type="ECO:0000313" key="4">
    <source>
        <dbReference type="EMBL" id="MDV5089075.1"/>
    </source>
</evidence>
<dbReference type="SUPFAM" id="SSF111369">
    <property type="entry name" value="HlyD-like secretion proteins"/>
    <property type="match status" value="3"/>
</dbReference>
<dbReference type="InterPro" id="IPR050465">
    <property type="entry name" value="UPF0194_transport"/>
</dbReference>
<dbReference type="EMBL" id="JAWJZB010000011">
    <property type="protein sequence ID" value="MDV5089075.1"/>
    <property type="molecule type" value="Genomic_DNA"/>
</dbReference>
<keyword evidence="2" id="KW-0175">Coiled coil</keyword>
<dbReference type="Proteomes" id="UP001272515">
    <property type="component" value="Unassembled WGS sequence"/>
</dbReference>
<gene>
    <name evidence="4" type="ORF">RVY80_09605</name>
</gene>
<evidence type="ECO:0000256" key="1">
    <source>
        <dbReference type="ARBA" id="ARBA00004196"/>
    </source>
</evidence>
<evidence type="ECO:0000259" key="3">
    <source>
        <dbReference type="Pfam" id="PF25881"/>
    </source>
</evidence>
<dbReference type="Pfam" id="PF25881">
    <property type="entry name" value="HH_YBHG"/>
    <property type="match status" value="1"/>
</dbReference>
<reference evidence="4 5" key="1">
    <citation type="submission" date="2023-10" db="EMBL/GenBank/DDBJ databases">
        <title>Veillonella sp. nov., isolated from a pig farm feces dump.</title>
        <authorList>
            <person name="Chang Y.-H."/>
        </authorList>
    </citation>
    <scope>NUCLEOTIDE SEQUENCE [LARGE SCALE GENOMIC DNA]</scope>
    <source>
        <strain evidence="4 5">YH-vei2233</strain>
    </source>
</reference>
<dbReference type="PANTHER" id="PTHR32347">
    <property type="entry name" value="EFFLUX SYSTEM COMPONENT YKNX-RELATED"/>
    <property type="match status" value="1"/>
</dbReference>
<feature type="domain" description="YbhG-like alpha-helical hairpin" evidence="3">
    <location>
        <begin position="81"/>
        <end position="207"/>
    </location>
</feature>
<proteinExistence type="predicted"/>
<organism evidence="4 5">
    <name type="scientific">Veillonella absiana</name>
    <dbReference type="NCBI Taxonomy" id="3079305"/>
    <lineage>
        <taxon>Bacteria</taxon>
        <taxon>Bacillati</taxon>
        <taxon>Bacillota</taxon>
        <taxon>Negativicutes</taxon>
        <taxon>Veillonellales</taxon>
        <taxon>Veillonellaceae</taxon>
        <taxon>Veillonella</taxon>
    </lineage>
</organism>
<name>A0ABU3ZAZ9_9FIRM</name>
<protein>
    <submittedName>
        <fullName evidence="4">Efflux RND transporter periplasmic adaptor subunit</fullName>
    </submittedName>
</protein>
<evidence type="ECO:0000256" key="2">
    <source>
        <dbReference type="ARBA" id="ARBA00023054"/>
    </source>
</evidence>
<accession>A0ABU3ZAZ9</accession>
<comment type="subcellular location">
    <subcellularLocation>
        <location evidence="1">Cell envelope</location>
    </subcellularLocation>
</comment>
<dbReference type="Gene3D" id="2.40.50.100">
    <property type="match status" value="1"/>
</dbReference>
<comment type="caution">
    <text evidence="4">The sequence shown here is derived from an EMBL/GenBank/DDBJ whole genome shotgun (WGS) entry which is preliminary data.</text>
</comment>
<keyword evidence="5" id="KW-1185">Reference proteome</keyword>
<dbReference type="RefSeq" id="WP_295191550.1">
    <property type="nucleotide sequence ID" value="NZ_JAWJZA010000026.1"/>
</dbReference>